<evidence type="ECO:0000256" key="3">
    <source>
        <dbReference type="ARBA" id="ARBA00022801"/>
    </source>
</evidence>
<dbReference type="InterPro" id="IPR023296">
    <property type="entry name" value="Glyco_hydro_beta-prop_sf"/>
</dbReference>
<evidence type="ECO:0000259" key="5">
    <source>
        <dbReference type="Pfam" id="PF00251"/>
    </source>
</evidence>
<dbReference type="InterPro" id="IPR051214">
    <property type="entry name" value="GH32_Enzymes"/>
</dbReference>
<dbReference type="EC" id="3.2.1.26" evidence="2"/>
<evidence type="ECO:0000256" key="4">
    <source>
        <dbReference type="ARBA" id="ARBA00023295"/>
    </source>
</evidence>
<dbReference type="KEGG" id="agv:OJF2_33500"/>
<proteinExistence type="inferred from homology"/>
<dbReference type="Gene3D" id="2.60.120.200">
    <property type="match status" value="1"/>
</dbReference>
<comment type="similarity">
    <text evidence="1">Belongs to the glycosyl hydrolase 32 family.</text>
</comment>
<dbReference type="PANTHER" id="PTHR43101:SF1">
    <property type="entry name" value="BETA-FRUCTOSIDASE"/>
    <property type="match status" value="1"/>
</dbReference>
<dbReference type="GO" id="GO:0005975">
    <property type="term" value="P:carbohydrate metabolic process"/>
    <property type="evidence" value="ECO:0007669"/>
    <property type="project" value="InterPro"/>
</dbReference>
<keyword evidence="4 6" id="KW-0326">Glycosidase</keyword>
<protein>
    <recommendedName>
        <fullName evidence="2">beta-fructofuranosidase</fullName>
        <ecNumber evidence="2">3.2.1.26</ecNumber>
    </recommendedName>
</protein>
<dbReference type="CDD" id="cd08995">
    <property type="entry name" value="GH32_EcAec43-like"/>
    <property type="match status" value="1"/>
</dbReference>
<dbReference type="Pfam" id="PF00251">
    <property type="entry name" value="Glyco_hydro_32N"/>
    <property type="match status" value="1"/>
</dbReference>
<dbReference type="Proteomes" id="UP000324233">
    <property type="component" value="Chromosome"/>
</dbReference>
<sequence>MSGHRQVARRGAVAAMGVGLMAVAFATISRADDAPPLLKDRTLVAWATLGDRQQRGGGVFGLTDPSERFDSITFGEITPGKWMPGSDFFRRTPQDQSGWPEETAGPDERLQLAIVHQGHQSRLYRNGALLASYDFKDEQTYGEDVAVTIGLRILSSAADGEGAGFFHGTVTEARLYDRPLDAATIARLEPGGDRDGGPPPLGRWVFRDGRAVETTGRFPYVKLHGGARVEGDRLVLNGEDASLVGRRRRPPTPVASPIHFRPEVGRLADTIPFYHDGKYHVFYLRALSKVPWEHIVSTDLVHWTVLPTALKSDGPADGPDGLHMFTGSVVQGGGKFHIFYTGWNDRNPAGQEFLRHATSTDLIRWTKDPKFVFGPDGVLYPNGRRRDFRDPYVWWNDEDKAFWMVFCSTGKTGVATSPDLAAWTLRPPLVSDYKDMGTPECPDLFRIGDRYYLIMSPTGTASTHARSSGALRGPYLDPVSPALDTRILYAAKRMFDGRRHVLVGWLRDLAGGRDDGAEQWGGTMCVPRELSAGPEGQLHSRPVPEALERYGKTALSLLDRPPGAGEGWSYSGPALVADPAAGRHATIDSEAPDHYLLRATVQVDPHAELALTFRAQPQESGGYHLVLRPASQEAEIRGPGFRYARRIRLDASRPIAVTAFVQGTIIECFIDDAYSFSCRAYDYPRGRLRIGASGGPAKVLDLAVKTAGN</sequence>
<evidence type="ECO:0000256" key="1">
    <source>
        <dbReference type="ARBA" id="ARBA00009902"/>
    </source>
</evidence>
<gene>
    <name evidence="6" type="primary">bfrA</name>
    <name evidence="6" type="ORF">OJF2_33500</name>
</gene>
<reference evidence="6 7" key="1">
    <citation type="submission" date="2019-08" db="EMBL/GenBank/DDBJ databases">
        <title>Deep-cultivation of Planctomycetes and their phenomic and genomic characterization uncovers novel biology.</title>
        <authorList>
            <person name="Wiegand S."/>
            <person name="Jogler M."/>
            <person name="Boedeker C."/>
            <person name="Pinto D."/>
            <person name="Vollmers J."/>
            <person name="Rivas-Marin E."/>
            <person name="Kohn T."/>
            <person name="Peeters S.H."/>
            <person name="Heuer A."/>
            <person name="Rast P."/>
            <person name="Oberbeckmann S."/>
            <person name="Bunk B."/>
            <person name="Jeske O."/>
            <person name="Meyerdierks A."/>
            <person name="Storesund J.E."/>
            <person name="Kallscheuer N."/>
            <person name="Luecker S."/>
            <person name="Lage O.M."/>
            <person name="Pohl T."/>
            <person name="Merkel B.J."/>
            <person name="Hornburger P."/>
            <person name="Mueller R.-W."/>
            <person name="Bruemmer F."/>
            <person name="Labrenz M."/>
            <person name="Spormann A.M."/>
            <person name="Op den Camp H."/>
            <person name="Overmann J."/>
            <person name="Amann R."/>
            <person name="Jetten M.S.M."/>
            <person name="Mascher T."/>
            <person name="Medema M.H."/>
            <person name="Devos D.P."/>
            <person name="Kaster A.-K."/>
            <person name="Ovreas L."/>
            <person name="Rohde M."/>
            <person name="Galperin M.Y."/>
            <person name="Jogler C."/>
        </authorList>
    </citation>
    <scope>NUCLEOTIDE SEQUENCE [LARGE SCALE GENOMIC DNA]</scope>
    <source>
        <strain evidence="6 7">OJF2</strain>
    </source>
</reference>
<organism evidence="6 7">
    <name type="scientific">Aquisphaera giovannonii</name>
    <dbReference type="NCBI Taxonomy" id="406548"/>
    <lineage>
        <taxon>Bacteria</taxon>
        <taxon>Pseudomonadati</taxon>
        <taxon>Planctomycetota</taxon>
        <taxon>Planctomycetia</taxon>
        <taxon>Isosphaerales</taxon>
        <taxon>Isosphaeraceae</taxon>
        <taxon>Aquisphaera</taxon>
    </lineage>
</organism>
<dbReference type="SUPFAM" id="SSF49899">
    <property type="entry name" value="Concanavalin A-like lectins/glucanases"/>
    <property type="match status" value="1"/>
</dbReference>
<dbReference type="GO" id="GO:0004564">
    <property type="term" value="F:beta-fructofuranosidase activity"/>
    <property type="evidence" value="ECO:0007669"/>
    <property type="project" value="UniProtKB-EC"/>
</dbReference>
<evidence type="ECO:0000313" key="6">
    <source>
        <dbReference type="EMBL" id="QEH34807.1"/>
    </source>
</evidence>
<accession>A0A5B9W3H4</accession>
<keyword evidence="3 6" id="KW-0378">Hydrolase</keyword>
<dbReference type="RefSeq" id="WP_148594679.1">
    <property type="nucleotide sequence ID" value="NZ_CP042997.1"/>
</dbReference>
<keyword evidence="7" id="KW-1185">Reference proteome</keyword>
<name>A0A5B9W3H4_9BACT</name>
<evidence type="ECO:0000256" key="2">
    <source>
        <dbReference type="ARBA" id="ARBA00012758"/>
    </source>
</evidence>
<dbReference type="InterPro" id="IPR013320">
    <property type="entry name" value="ConA-like_dom_sf"/>
</dbReference>
<dbReference type="Gene3D" id="2.115.10.20">
    <property type="entry name" value="Glycosyl hydrolase domain, family 43"/>
    <property type="match status" value="1"/>
</dbReference>
<dbReference type="SUPFAM" id="SSF75005">
    <property type="entry name" value="Arabinanase/levansucrase/invertase"/>
    <property type="match status" value="1"/>
</dbReference>
<feature type="domain" description="Glycosyl hydrolase family 32 N-terminal" evidence="5">
    <location>
        <begin position="259"/>
        <end position="542"/>
    </location>
</feature>
<dbReference type="EMBL" id="CP042997">
    <property type="protein sequence ID" value="QEH34807.1"/>
    <property type="molecule type" value="Genomic_DNA"/>
</dbReference>
<dbReference type="OrthoDB" id="9759709at2"/>
<dbReference type="SMART" id="SM00640">
    <property type="entry name" value="Glyco_32"/>
    <property type="match status" value="1"/>
</dbReference>
<evidence type="ECO:0000313" key="7">
    <source>
        <dbReference type="Proteomes" id="UP000324233"/>
    </source>
</evidence>
<dbReference type="InterPro" id="IPR001362">
    <property type="entry name" value="Glyco_hydro_32"/>
</dbReference>
<dbReference type="PANTHER" id="PTHR43101">
    <property type="entry name" value="BETA-FRUCTOSIDASE"/>
    <property type="match status" value="1"/>
</dbReference>
<dbReference type="InterPro" id="IPR013148">
    <property type="entry name" value="Glyco_hydro_32_N"/>
</dbReference>
<dbReference type="AlphaFoldDB" id="A0A5B9W3H4"/>